<dbReference type="InterPro" id="IPR032466">
    <property type="entry name" value="Metal_Hydrolase"/>
</dbReference>
<dbReference type="AlphaFoldDB" id="A0A9D7SX29"/>
<evidence type="ECO:0000313" key="3">
    <source>
        <dbReference type="Proteomes" id="UP000808337"/>
    </source>
</evidence>
<dbReference type="Pfam" id="PF01979">
    <property type="entry name" value="Amidohydro_1"/>
    <property type="match status" value="1"/>
</dbReference>
<dbReference type="InterPro" id="IPR006680">
    <property type="entry name" value="Amidohydro-rel"/>
</dbReference>
<comment type="caution">
    <text evidence="2">The sequence shown here is derived from an EMBL/GenBank/DDBJ whole genome shotgun (WGS) entry which is preliminary data.</text>
</comment>
<dbReference type="Proteomes" id="UP000808337">
    <property type="component" value="Unassembled WGS sequence"/>
</dbReference>
<dbReference type="SUPFAM" id="SSF51556">
    <property type="entry name" value="Metallo-dependent hydrolases"/>
    <property type="match status" value="1"/>
</dbReference>
<gene>
    <name evidence="2" type="ORF">IPP15_12760</name>
</gene>
<dbReference type="Gene3D" id="3.20.20.140">
    <property type="entry name" value="Metal-dependent hydrolases"/>
    <property type="match status" value="1"/>
</dbReference>
<dbReference type="GO" id="GO:0016787">
    <property type="term" value="F:hydrolase activity"/>
    <property type="evidence" value="ECO:0007669"/>
    <property type="project" value="InterPro"/>
</dbReference>
<sequence>MNTDPEKEAFEKKRAQSLKEHYQQAGVLAKEGIPFSFGTLSGKSCDFTKNIKLMMDNGLTADQVLSALTSQPAKLLGIEKIVARLTLGKWRMSLYQLNPYLKKMLQSDT</sequence>
<feature type="domain" description="Amidohydrolase-related" evidence="1">
    <location>
        <begin position="18"/>
        <end position="89"/>
    </location>
</feature>
<protein>
    <submittedName>
        <fullName evidence="2">Amidohydrolase family protein</fullName>
    </submittedName>
</protein>
<organism evidence="2 3">
    <name type="scientific">Candidatus Opimibacter skivensis</name>
    <dbReference type="NCBI Taxonomy" id="2982028"/>
    <lineage>
        <taxon>Bacteria</taxon>
        <taxon>Pseudomonadati</taxon>
        <taxon>Bacteroidota</taxon>
        <taxon>Saprospiria</taxon>
        <taxon>Saprospirales</taxon>
        <taxon>Saprospiraceae</taxon>
        <taxon>Candidatus Opimibacter</taxon>
    </lineage>
</organism>
<dbReference type="EMBL" id="JADKGY010000014">
    <property type="protein sequence ID" value="MBK9983255.1"/>
    <property type="molecule type" value="Genomic_DNA"/>
</dbReference>
<name>A0A9D7SX29_9BACT</name>
<proteinExistence type="predicted"/>
<reference evidence="2 3" key="1">
    <citation type="submission" date="2020-10" db="EMBL/GenBank/DDBJ databases">
        <title>Connecting structure to function with the recovery of over 1000 high-quality activated sludge metagenome-assembled genomes encoding full-length rRNA genes using long-read sequencing.</title>
        <authorList>
            <person name="Singleton C.M."/>
            <person name="Petriglieri F."/>
            <person name="Kristensen J.M."/>
            <person name="Kirkegaard R.H."/>
            <person name="Michaelsen T.Y."/>
            <person name="Andersen M.H."/>
            <person name="Karst S.M."/>
            <person name="Dueholm M.S."/>
            <person name="Nielsen P.H."/>
            <person name="Albertsen M."/>
        </authorList>
    </citation>
    <scope>NUCLEOTIDE SEQUENCE [LARGE SCALE GENOMIC DNA]</scope>
    <source>
        <strain evidence="2">Ribe_18-Q3-R11-54_MAXAC.273</strain>
    </source>
</reference>
<evidence type="ECO:0000259" key="1">
    <source>
        <dbReference type="Pfam" id="PF01979"/>
    </source>
</evidence>
<accession>A0A9D7SX29</accession>
<evidence type="ECO:0000313" key="2">
    <source>
        <dbReference type="EMBL" id="MBK9983255.1"/>
    </source>
</evidence>